<dbReference type="EMBL" id="BOOJ01000052">
    <property type="protein sequence ID" value="GIH95326.1"/>
    <property type="molecule type" value="Genomic_DNA"/>
</dbReference>
<gene>
    <name evidence="1" type="ORF">Psi01_59560</name>
</gene>
<name>A0A8J3WPY8_9ACTN</name>
<sequence>MPRRRSEHVCDQCGLAVYPWGEKGWRHAASGSTRPSCGQPPQVVTREAYQKSAQLVRTA</sequence>
<dbReference type="AlphaFoldDB" id="A0A8J3WPY8"/>
<protein>
    <submittedName>
        <fullName evidence="1">Uncharacterized protein</fullName>
    </submittedName>
</protein>
<organism evidence="1 2">
    <name type="scientific">Planobispora siamensis</name>
    <dbReference type="NCBI Taxonomy" id="936338"/>
    <lineage>
        <taxon>Bacteria</taxon>
        <taxon>Bacillati</taxon>
        <taxon>Actinomycetota</taxon>
        <taxon>Actinomycetes</taxon>
        <taxon>Streptosporangiales</taxon>
        <taxon>Streptosporangiaceae</taxon>
        <taxon>Planobispora</taxon>
    </lineage>
</organism>
<dbReference type="Proteomes" id="UP000619788">
    <property type="component" value="Unassembled WGS sequence"/>
</dbReference>
<keyword evidence="2" id="KW-1185">Reference proteome</keyword>
<proteinExistence type="predicted"/>
<reference evidence="1 2" key="1">
    <citation type="submission" date="2021-01" db="EMBL/GenBank/DDBJ databases">
        <title>Whole genome shotgun sequence of Planobispora siamensis NBRC 107568.</title>
        <authorList>
            <person name="Komaki H."/>
            <person name="Tamura T."/>
        </authorList>
    </citation>
    <scope>NUCLEOTIDE SEQUENCE [LARGE SCALE GENOMIC DNA]</scope>
    <source>
        <strain evidence="1 2">NBRC 107568</strain>
    </source>
</reference>
<comment type="caution">
    <text evidence="1">The sequence shown here is derived from an EMBL/GenBank/DDBJ whole genome shotgun (WGS) entry which is preliminary data.</text>
</comment>
<evidence type="ECO:0000313" key="2">
    <source>
        <dbReference type="Proteomes" id="UP000619788"/>
    </source>
</evidence>
<accession>A0A8J3WPY8</accession>
<dbReference type="RefSeq" id="WP_204067422.1">
    <property type="nucleotide sequence ID" value="NZ_BOOJ01000052.1"/>
</dbReference>
<evidence type="ECO:0000313" key="1">
    <source>
        <dbReference type="EMBL" id="GIH95326.1"/>
    </source>
</evidence>